<dbReference type="SUPFAM" id="SSF52540">
    <property type="entry name" value="P-loop containing nucleoside triphosphate hydrolases"/>
    <property type="match status" value="1"/>
</dbReference>
<dbReference type="Pfam" id="PF14306">
    <property type="entry name" value="PUA_2"/>
    <property type="match status" value="1"/>
</dbReference>
<keyword evidence="6 8" id="KW-0067">ATP-binding</keyword>
<dbReference type="InterPro" id="IPR002650">
    <property type="entry name" value="Sulphate_adenylyltransferase"/>
</dbReference>
<dbReference type="CDD" id="cd00517">
    <property type="entry name" value="ATPS"/>
    <property type="match status" value="1"/>
</dbReference>
<keyword evidence="8" id="KW-0418">Kinase</keyword>
<dbReference type="InterPro" id="IPR059117">
    <property type="entry name" value="APS_kinase_dom"/>
</dbReference>
<comment type="similarity">
    <text evidence="8">Belongs to the APS kinase family.</text>
</comment>
<dbReference type="HAMAP" id="MF_00065">
    <property type="entry name" value="Adenylyl_sulf_kinase"/>
    <property type="match status" value="1"/>
</dbReference>
<dbReference type="InterPro" id="IPR036390">
    <property type="entry name" value="WH_DNA-bd_sf"/>
</dbReference>
<feature type="domain" description="ATP-sulfurylase PUA-like" evidence="11">
    <location>
        <begin position="130"/>
        <end position="281"/>
    </location>
</feature>
<dbReference type="PANTHER" id="PTHR42700:SF1">
    <property type="entry name" value="SULFATE ADENYLYLTRANSFERASE"/>
    <property type="match status" value="1"/>
</dbReference>
<dbReference type="SUPFAM" id="SSF46785">
    <property type="entry name" value="Winged helix' DNA-binding domain"/>
    <property type="match status" value="1"/>
</dbReference>
<dbReference type="EMBL" id="FOCM01000006">
    <property type="protein sequence ID" value="SEN81018.1"/>
    <property type="molecule type" value="Genomic_DNA"/>
</dbReference>
<comment type="pathway">
    <text evidence="2 8">Sulfur metabolism; hydrogen sulfide biosynthesis; sulfite from sulfate: step 2/3.</text>
</comment>
<dbReference type="Gene3D" id="3.40.50.620">
    <property type="entry name" value="HUPs"/>
    <property type="match status" value="1"/>
</dbReference>
<dbReference type="SUPFAM" id="SSF88697">
    <property type="entry name" value="PUA domain-like"/>
    <property type="match status" value="1"/>
</dbReference>
<dbReference type="InterPro" id="IPR015947">
    <property type="entry name" value="PUA-like_sf"/>
</dbReference>
<dbReference type="Proteomes" id="UP000199372">
    <property type="component" value="Unassembled WGS sequence"/>
</dbReference>
<evidence type="ECO:0000259" key="9">
    <source>
        <dbReference type="Pfam" id="PF01583"/>
    </source>
</evidence>
<dbReference type="EC" id="2.7.1.25" evidence="8"/>
<evidence type="ECO:0000256" key="3">
    <source>
        <dbReference type="ARBA" id="ARBA00022679"/>
    </source>
</evidence>
<proteinExistence type="inferred from homology"/>
<dbReference type="NCBIfam" id="TIGR00455">
    <property type="entry name" value="apsK"/>
    <property type="match status" value="1"/>
</dbReference>
<dbReference type="GO" id="GO:0010134">
    <property type="term" value="P:sulfate assimilation via adenylyl sulfate reduction"/>
    <property type="evidence" value="ECO:0007669"/>
    <property type="project" value="TreeGrafter"/>
</dbReference>
<dbReference type="Pfam" id="PF01583">
    <property type="entry name" value="APS_kinase"/>
    <property type="match status" value="1"/>
</dbReference>
<evidence type="ECO:0000313" key="13">
    <source>
        <dbReference type="Proteomes" id="UP000199372"/>
    </source>
</evidence>
<dbReference type="GO" id="GO:0004020">
    <property type="term" value="F:adenylylsulfate kinase activity"/>
    <property type="evidence" value="ECO:0007669"/>
    <property type="project" value="UniProtKB-UniRule"/>
</dbReference>
<dbReference type="UniPathway" id="UPA00140">
    <property type="reaction ID" value="UER00205"/>
</dbReference>
<dbReference type="InterPro" id="IPR036388">
    <property type="entry name" value="WH-like_DNA-bd_sf"/>
</dbReference>
<feature type="domain" description="Sulphate adenylyltransferase catalytic" evidence="10">
    <location>
        <begin position="292"/>
        <end position="506"/>
    </location>
</feature>
<comment type="catalytic activity">
    <reaction evidence="7">
        <text>sulfate + ATP + H(+) = adenosine 5'-phosphosulfate + diphosphate</text>
        <dbReference type="Rhea" id="RHEA:18133"/>
        <dbReference type="ChEBI" id="CHEBI:15378"/>
        <dbReference type="ChEBI" id="CHEBI:16189"/>
        <dbReference type="ChEBI" id="CHEBI:30616"/>
        <dbReference type="ChEBI" id="CHEBI:33019"/>
        <dbReference type="ChEBI" id="CHEBI:58243"/>
        <dbReference type="EC" id="2.7.7.4"/>
    </reaction>
</comment>
<dbReference type="GO" id="GO:0005524">
    <property type="term" value="F:ATP binding"/>
    <property type="evidence" value="ECO:0007669"/>
    <property type="project" value="UniProtKB-UniRule"/>
</dbReference>
<accession>A0A1H8JL75</accession>
<keyword evidence="13" id="KW-1185">Reference proteome</keyword>
<dbReference type="InterPro" id="IPR014729">
    <property type="entry name" value="Rossmann-like_a/b/a_fold"/>
</dbReference>
<dbReference type="GO" id="GO:0070814">
    <property type="term" value="P:hydrogen sulfide biosynthetic process"/>
    <property type="evidence" value="ECO:0007669"/>
    <property type="project" value="UniProtKB-UniRule"/>
</dbReference>
<keyword evidence="8" id="KW-0597">Phosphoprotein</keyword>
<dbReference type="FunFam" id="3.40.50.620:FF:000052">
    <property type="entry name" value="Sulfate adenylyltransferase"/>
    <property type="match status" value="1"/>
</dbReference>
<gene>
    <name evidence="8" type="primary">cysC</name>
    <name evidence="12" type="ORF">SAMN04488011_106243</name>
</gene>
<evidence type="ECO:0000256" key="2">
    <source>
        <dbReference type="ARBA" id="ARBA00004806"/>
    </source>
</evidence>
<comment type="catalytic activity">
    <reaction evidence="1 8">
        <text>adenosine 5'-phosphosulfate + ATP = 3'-phosphoadenylyl sulfate + ADP + H(+)</text>
        <dbReference type="Rhea" id="RHEA:24152"/>
        <dbReference type="ChEBI" id="CHEBI:15378"/>
        <dbReference type="ChEBI" id="CHEBI:30616"/>
        <dbReference type="ChEBI" id="CHEBI:58243"/>
        <dbReference type="ChEBI" id="CHEBI:58339"/>
        <dbReference type="ChEBI" id="CHEBI:456216"/>
        <dbReference type="EC" id="2.7.1.25"/>
    </reaction>
</comment>
<comment type="caution">
    <text evidence="8">Lacks conserved residue(s) required for the propagation of feature annotation.</text>
</comment>
<name>A0A1H8JL75_9RHOB</name>
<evidence type="ECO:0000256" key="1">
    <source>
        <dbReference type="ARBA" id="ARBA00001823"/>
    </source>
</evidence>
<feature type="domain" description="APS kinase" evidence="9">
    <location>
        <begin position="514"/>
        <end position="666"/>
    </location>
</feature>
<reference evidence="13" key="1">
    <citation type="submission" date="2016-10" db="EMBL/GenBank/DDBJ databases">
        <authorList>
            <person name="Varghese N."/>
            <person name="Submissions S."/>
        </authorList>
    </citation>
    <scope>NUCLEOTIDE SEQUENCE [LARGE SCALE GENOMIC DNA]</scope>
    <source>
        <strain evidence="13">DSM 26893</strain>
    </source>
</reference>
<comment type="function">
    <text evidence="8">Catalyzes the synthesis of activated sulfate.</text>
</comment>
<dbReference type="GO" id="GO:0019379">
    <property type="term" value="P:sulfate assimilation, phosphoadenylyl sulfate reduction by phosphoadenylyl-sulfate reductase (thioredoxin)"/>
    <property type="evidence" value="ECO:0007669"/>
    <property type="project" value="TreeGrafter"/>
</dbReference>
<evidence type="ECO:0000313" key="12">
    <source>
        <dbReference type="EMBL" id="SEN81018.1"/>
    </source>
</evidence>
<organism evidence="12 13">
    <name type="scientific">Palleronia pelagia</name>
    <dbReference type="NCBI Taxonomy" id="387096"/>
    <lineage>
        <taxon>Bacteria</taxon>
        <taxon>Pseudomonadati</taxon>
        <taxon>Pseudomonadota</taxon>
        <taxon>Alphaproteobacteria</taxon>
        <taxon>Rhodobacterales</taxon>
        <taxon>Roseobacteraceae</taxon>
        <taxon>Palleronia</taxon>
    </lineage>
</organism>
<dbReference type="Gene3D" id="1.10.10.10">
    <property type="entry name" value="Winged helix-like DNA-binding domain superfamily/Winged helix DNA-binding domain"/>
    <property type="match status" value="1"/>
</dbReference>
<dbReference type="FunFam" id="3.40.50.300:FF:000802">
    <property type="entry name" value="Sulfate adenylyltransferase"/>
    <property type="match status" value="1"/>
</dbReference>
<dbReference type="SUPFAM" id="SSF52374">
    <property type="entry name" value="Nucleotidylyl transferase"/>
    <property type="match status" value="1"/>
</dbReference>
<dbReference type="PANTHER" id="PTHR42700">
    <property type="entry name" value="SULFATE ADENYLYLTRANSFERASE"/>
    <property type="match status" value="1"/>
</dbReference>
<sequence length="691" mass="76860">MPTATKPVMTDADAALFQLLRQLDLAPAASQRATAAALGVSLGRLNAQIKDAVSRGFIRLDQRDSADRRQRVAYGLTAKGAAEKSRLTDLFLARKFAEYDALHAELTGASSKLVPNLNRISPMQSNLSPIPELFVSYDSAQKLKTEAGELTSHDLSPRQICDLELLMNGGFAPLKGFLGEEDYNSVVDTMRLADGTLWPMPITLDVSEKFADGIELGQDIALRDQEGVILATMTVTDKWVPNKAHEAEKVFGADDDAHPAVNYLHNKAGAVYLGGPVTGIQQPVHYDFKARRDTPNELRAYFRKMGWRRVVAFQTRNPLHRAHQELTFRAAREAQANLLIHPVVGMTKPGDVDHFTRVRCYEAVQDKYPAATTTMSLLPLAMRMAGPREAVWHGLIRKNYGCTHFIVGRDHAGPGKNSAGDDFYGPYDAQDLFREHQDEMGIEMVDFKHMVYVQERAQYEPADEIADKDNVTILNISGTELRRRLREGLEIPEWFSFPEVVKELRRTSPPRSQQGFTVFFTGFSGSGKSTIANALMVKLMEMGGRPVTLLDGDIVRKNLSSELGFSKEHRDLNIRRIGYVASEITKNGGIAICAPIAPYSATRRAVREDIESFGAFVEVHVATSLEECERRDRKGLYKLAREGKIKEFTGISDPYDEPKNPELRLDTESVDVDNCAHQVLLKLEAMGLIAA</sequence>
<dbReference type="Gene3D" id="3.40.50.300">
    <property type="entry name" value="P-loop containing nucleotide triphosphate hydrolases"/>
    <property type="match status" value="1"/>
</dbReference>
<keyword evidence="4 12" id="KW-0548">Nucleotidyltransferase</keyword>
<feature type="binding site" evidence="8">
    <location>
        <begin position="522"/>
        <end position="529"/>
    </location>
    <ligand>
        <name>ATP</name>
        <dbReference type="ChEBI" id="CHEBI:30616"/>
    </ligand>
</feature>
<dbReference type="AlphaFoldDB" id="A0A1H8JL75"/>
<evidence type="ECO:0000256" key="8">
    <source>
        <dbReference type="HAMAP-Rule" id="MF_00065"/>
    </source>
</evidence>
<dbReference type="Gene3D" id="3.10.400.10">
    <property type="entry name" value="Sulfate adenylyltransferase"/>
    <property type="match status" value="1"/>
</dbReference>
<protein>
    <recommendedName>
        <fullName evidence="8">Adenylyl-sulfate kinase</fullName>
        <ecNumber evidence="8">2.7.1.25</ecNumber>
    </recommendedName>
    <alternativeName>
        <fullName evidence="8">APS kinase</fullName>
    </alternativeName>
    <alternativeName>
        <fullName evidence="8">ATP adenosine-5'-phosphosulfate 3'-phosphotransferase</fullName>
    </alternativeName>
    <alternativeName>
        <fullName evidence="8">Adenosine-5'-phosphosulfate kinase</fullName>
    </alternativeName>
</protein>
<evidence type="ECO:0000256" key="6">
    <source>
        <dbReference type="ARBA" id="ARBA00022840"/>
    </source>
</evidence>
<dbReference type="GO" id="GO:0004781">
    <property type="term" value="F:sulfate adenylyltransferase (ATP) activity"/>
    <property type="evidence" value="ECO:0007669"/>
    <property type="project" value="UniProtKB-EC"/>
</dbReference>
<evidence type="ECO:0000256" key="4">
    <source>
        <dbReference type="ARBA" id="ARBA00022695"/>
    </source>
</evidence>
<dbReference type="Pfam" id="PF01747">
    <property type="entry name" value="ATP-sulfurylase"/>
    <property type="match status" value="1"/>
</dbReference>
<dbReference type="NCBIfam" id="NF003013">
    <property type="entry name" value="PRK03846.1"/>
    <property type="match status" value="1"/>
</dbReference>
<evidence type="ECO:0000259" key="10">
    <source>
        <dbReference type="Pfam" id="PF01747"/>
    </source>
</evidence>
<dbReference type="CDD" id="cd02027">
    <property type="entry name" value="APSK"/>
    <property type="match status" value="1"/>
</dbReference>
<dbReference type="InterPro" id="IPR027417">
    <property type="entry name" value="P-loop_NTPase"/>
</dbReference>
<evidence type="ECO:0000256" key="7">
    <source>
        <dbReference type="ARBA" id="ARBA00049370"/>
    </source>
</evidence>
<dbReference type="InterPro" id="IPR024951">
    <property type="entry name" value="Sulfurylase_cat_dom"/>
</dbReference>
<dbReference type="InterPro" id="IPR050512">
    <property type="entry name" value="Sulf_AdTrans/APS_kinase"/>
</dbReference>
<keyword evidence="3 8" id="KW-0808">Transferase</keyword>
<dbReference type="NCBIfam" id="TIGR00339">
    <property type="entry name" value="sopT"/>
    <property type="match status" value="1"/>
</dbReference>
<dbReference type="InterPro" id="IPR002891">
    <property type="entry name" value="APS"/>
</dbReference>
<dbReference type="NCBIfam" id="NF004040">
    <property type="entry name" value="PRK05537.1"/>
    <property type="match status" value="1"/>
</dbReference>
<dbReference type="GO" id="GO:0005737">
    <property type="term" value="C:cytoplasm"/>
    <property type="evidence" value="ECO:0007669"/>
    <property type="project" value="TreeGrafter"/>
</dbReference>
<evidence type="ECO:0000256" key="5">
    <source>
        <dbReference type="ARBA" id="ARBA00022741"/>
    </source>
</evidence>
<dbReference type="InterPro" id="IPR025980">
    <property type="entry name" value="ATP-Sase_PUA-like_dom"/>
</dbReference>
<keyword evidence="5 8" id="KW-0547">Nucleotide-binding</keyword>
<evidence type="ECO:0000259" key="11">
    <source>
        <dbReference type="Pfam" id="PF14306"/>
    </source>
</evidence>